<dbReference type="Pfam" id="PF13640">
    <property type="entry name" value="2OG-FeII_Oxy_3"/>
    <property type="match status" value="1"/>
</dbReference>
<keyword evidence="9" id="KW-0223">Dioxygenase</keyword>
<evidence type="ECO:0000256" key="9">
    <source>
        <dbReference type="ARBA" id="ARBA00022964"/>
    </source>
</evidence>
<evidence type="ECO:0000256" key="4">
    <source>
        <dbReference type="ARBA" id="ARBA00006511"/>
    </source>
</evidence>
<name>A0AAJ6ZY70_PAPXU</name>
<dbReference type="Pfam" id="PF23558">
    <property type="entry name" value="TPR_P4H"/>
    <property type="match status" value="1"/>
</dbReference>
<dbReference type="InterPro" id="IPR011990">
    <property type="entry name" value="TPR-like_helical_dom_sf"/>
</dbReference>
<dbReference type="InterPro" id="IPR006620">
    <property type="entry name" value="Pro_4_hyd_alph"/>
</dbReference>
<dbReference type="Gene3D" id="6.10.140.1460">
    <property type="match status" value="1"/>
</dbReference>
<evidence type="ECO:0000256" key="7">
    <source>
        <dbReference type="ARBA" id="ARBA00022824"/>
    </source>
</evidence>
<dbReference type="GO" id="GO:0031418">
    <property type="term" value="F:L-ascorbic acid binding"/>
    <property type="evidence" value="ECO:0007669"/>
    <property type="project" value="UniProtKB-KW"/>
</dbReference>
<keyword evidence="7" id="KW-0256">Endoplasmic reticulum</keyword>
<evidence type="ECO:0000256" key="5">
    <source>
        <dbReference type="ARBA" id="ARBA00012269"/>
    </source>
</evidence>
<dbReference type="GO" id="GO:0004656">
    <property type="term" value="F:procollagen-proline 4-dioxygenase activity"/>
    <property type="evidence" value="ECO:0007669"/>
    <property type="project" value="UniProtKB-EC"/>
</dbReference>
<evidence type="ECO:0000256" key="3">
    <source>
        <dbReference type="ARBA" id="ARBA00004319"/>
    </source>
</evidence>
<evidence type="ECO:0000256" key="1">
    <source>
        <dbReference type="ARBA" id="ARBA00001961"/>
    </source>
</evidence>
<comment type="subcellular location">
    <subcellularLocation>
        <location evidence="3">Endoplasmic reticulum lumen</location>
    </subcellularLocation>
</comment>
<feature type="region of interest" description="Disordered" evidence="13">
    <location>
        <begin position="1"/>
        <end position="20"/>
    </location>
</feature>
<keyword evidence="6" id="KW-0479">Metal-binding</keyword>
<dbReference type="GO" id="GO:0005788">
    <property type="term" value="C:endoplasmic reticulum lumen"/>
    <property type="evidence" value="ECO:0007669"/>
    <property type="project" value="UniProtKB-SubCell"/>
</dbReference>
<accession>A0AAJ6ZY70</accession>
<dbReference type="Gene3D" id="2.60.120.620">
    <property type="entry name" value="q2cbj1_9rhob like domain"/>
    <property type="match status" value="1"/>
</dbReference>
<dbReference type="KEGG" id="pxu:106127859"/>
<dbReference type="PROSITE" id="PS51471">
    <property type="entry name" value="FE2OG_OXY"/>
    <property type="match status" value="1"/>
</dbReference>
<evidence type="ECO:0000256" key="6">
    <source>
        <dbReference type="ARBA" id="ARBA00022723"/>
    </source>
</evidence>
<dbReference type="PANTHER" id="PTHR10869:SF244">
    <property type="entry name" value="PROLYL 4-HYDROXYLASE SUBUNIT ALPHA-2"/>
    <property type="match status" value="1"/>
</dbReference>
<gene>
    <name evidence="15" type="primary">LOC106127859</name>
</gene>
<dbReference type="GO" id="GO:0005506">
    <property type="term" value="F:iron ion binding"/>
    <property type="evidence" value="ECO:0007669"/>
    <property type="project" value="InterPro"/>
</dbReference>
<proteinExistence type="inferred from homology"/>
<reference evidence="15" key="1">
    <citation type="submission" date="2025-08" db="UniProtKB">
        <authorList>
            <consortium name="RefSeq"/>
        </authorList>
    </citation>
    <scope>IDENTIFICATION</scope>
</reference>
<sequence>MLKDPNSCMGGGGKRKGKPSILNRRNKRERVLVTTMFFKISLFLICYCKLSLWTEAEVYTAVTELAPLLHTLDRTIEDLEYFIEKEKKSADTLITQLNIYKMEKKLASKDYSEYLENPVNAYTLIKRLTSDIDYLTLNIQNITKDDTINLRHEDLVYPTIEDLIGSALALSRLQSTYALNVTKLAEKRLNNESFGIPMTVNDCFKLGQTLYQHKKFKHSLEWFIEALRKYKRENETYGVSEIDILNYISYALYYADNAKTVFKSTKQILNIDKEYAIKIEDSISALESIEMLEEIPITEDTSEEDDEGSEEYQRYFIKEQFVYEALCRGEIDLPTEVTKRLKCSYLTDTHPFLKLAPIKTEQLYIEPDVFVFYNVISDEEIEQLKILSKERLKRSEVAGYSDFTNDTIAKYRISKTAWLYDVDSSVAARVSRRAAYFTGFSTASAEPLQIVNYGLGGHFSPHFDFFLSDTEPDLPKMKEYGNRIATTIFYMSEVTEGGATVFTELGLTVFPVKNAALYWLNLHPSGEGDITTRHAACPVLRGSKWISNKWFHQAGQEAIRPCNLEYQIENVKRNISMPRPKTKDEYHRQLIIDWFTNNGLEKSMYE</sequence>
<evidence type="ECO:0000256" key="2">
    <source>
        <dbReference type="ARBA" id="ARBA00002035"/>
    </source>
</evidence>
<dbReference type="InterPro" id="IPR044862">
    <property type="entry name" value="Pro_4_hyd_alph_FE2OG_OXY"/>
</dbReference>
<dbReference type="EC" id="1.14.11.2" evidence="5"/>
<evidence type="ECO:0000313" key="15">
    <source>
        <dbReference type="RefSeq" id="XP_013181599.1"/>
    </source>
</evidence>
<dbReference type="Gene3D" id="1.25.40.10">
    <property type="entry name" value="Tetratricopeptide repeat domain"/>
    <property type="match status" value="1"/>
</dbReference>
<comment type="cofactor">
    <cofactor evidence="1">
        <name>L-ascorbate</name>
        <dbReference type="ChEBI" id="CHEBI:38290"/>
    </cofactor>
</comment>
<keyword evidence="11" id="KW-0408">Iron</keyword>
<dbReference type="AlphaFoldDB" id="A0AAJ6ZY70"/>
<evidence type="ECO:0000256" key="13">
    <source>
        <dbReference type="SAM" id="MobiDB-lite"/>
    </source>
</evidence>
<evidence type="ECO:0000256" key="8">
    <source>
        <dbReference type="ARBA" id="ARBA00022896"/>
    </source>
</evidence>
<keyword evidence="8" id="KW-0847">Vitamin C</keyword>
<evidence type="ECO:0000256" key="11">
    <source>
        <dbReference type="ARBA" id="ARBA00023004"/>
    </source>
</evidence>
<evidence type="ECO:0000259" key="14">
    <source>
        <dbReference type="PROSITE" id="PS51471"/>
    </source>
</evidence>
<protein>
    <recommendedName>
        <fullName evidence="5">procollagen-proline 4-dioxygenase</fullName>
        <ecNumber evidence="5">1.14.11.2</ecNumber>
    </recommendedName>
</protein>
<dbReference type="InterPro" id="IPR013547">
    <property type="entry name" value="P4H_N"/>
</dbReference>
<comment type="similarity">
    <text evidence="4">Belongs to the P4HA family.</text>
</comment>
<dbReference type="InterPro" id="IPR059068">
    <property type="entry name" value="TPR_P4H"/>
</dbReference>
<dbReference type="FunFam" id="2.60.120.620:FF:000011">
    <property type="entry name" value="Prolyl alpha subunit"/>
    <property type="match status" value="1"/>
</dbReference>
<dbReference type="GeneID" id="106127859"/>
<dbReference type="SUPFAM" id="SSF48452">
    <property type="entry name" value="TPR-like"/>
    <property type="match status" value="1"/>
</dbReference>
<dbReference type="Pfam" id="PF08336">
    <property type="entry name" value="P4Ha_N"/>
    <property type="match status" value="1"/>
</dbReference>
<comment type="function">
    <text evidence="2">Catalyzes the post-translational formation of 4-hydroxyproline in -Xaa-Pro-Gly- sequences in collagens and other proteins.</text>
</comment>
<dbReference type="PANTHER" id="PTHR10869">
    <property type="entry name" value="PROLYL 4-HYDROXYLASE ALPHA SUBUNIT"/>
    <property type="match status" value="1"/>
</dbReference>
<dbReference type="Proteomes" id="UP000694872">
    <property type="component" value="Unplaced"/>
</dbReference>
<feature type="domain" description="Fe2OG dioxygenase" evidence="14">
    <location>
        <begin position="444"/>
        <end position="553"/>
    </location>
</feature>
<dbReference type="InterPro" id="IPR005123">
    <property type="entry name" value="Oxoglu/Fe-dep_dioxygenase_dom"/>
</dbReference>
<dbReference type="SMART" id="SM00702">
    <property type="entry name" value="P4Hc"/>
    <property type="match status" value="1"/>
</dbReference>
<evidence type="ECO:0000256" key="10">
    <source>
        <dbReference type="ARBA" id="ARBA00023002"/>
    </source>
</evidence>
<dbReference type="InterPro" id="IPR045054">
    <property type="entry name" value="P4HA-like"/>
</dbReference>
<keyword evidence="10" id="KW-0560">Oxidoreductase</keyword>
<dbReference type="RefSeq" id="XP_013181599.1">
    <property type="nucleotide sequence ID" value="XM_013326145.1"/>
</dbReference>
<keyword evidence="12" id="KW-0325">Glycoprotein</keyword>
<evidence type="ECO:0000256" key="12">
    <source>
        <dbReference type="ARBA" id="ARBA00023180"/>
    </source>
</evidence>
<organism evidence="15">
    <name type="scientific">Papilio xuthus</name>
    <name type="common">Asian swallowtail butterfly</name>
    <dbReference type="NCBI Taxonomy" id="66420"/>
    <lineage>
        <taxon>Eukaryota</taxon>
        <taxon>Metazoa</taxon>
        <taxon>Ecdysozoa</taxon>
        <taxon>Arthropoda</taxon>
        <taxon>Hexapoda</taxon>
        <taxon>Insecta</taxon>
        <taxon>Pterygota</taxon>
        <taxon>Neoptera</taxon>
        <taxon>Endopterygota</taxon>
        <taxon>Lepidoptera</taxon>
        <taxon>Glossata</taxon>
        <taxon>Ditrysia</taxon>
        <taxon>Papilionoidea</taxon>
        <taxon>Papilionidae</taxon>
        <taxon>Papilioninae</taxon>
        <taxon>Papilio</taxon>
    </lineage>
</organism>